<proteinExistence type="predicted"/>
<comment type="caution">
    <text evidence="2">The sequence shown here is derived from an EMBL/GenBank/DDBJ whole genome shotgun (WGS) entry which is preliminary data.</text>
</comment>
<accession>A0ABQ1M8B3</accession>
<evidence type="ECO:0000313" key="2">
    <source>
        <dbReference type="EMBL" id="GGC36180.1"/>
    </source>
</evidence>
<reference evidence="3" key="1">
    <citation type="journal article" date="2019" name="Int. J. Syst. Evol. Microbiol.">
        <title>The Global Catalogue of Microorganisms (GCM) 10K type strain sequencing project: providing services to taxonomists for standard genome sequencing and annotation.</title>
        <authorList>
            <consortium name="The Broad Institute Genomics Platform"/>
            <consortium name="The Broad Institute Genome Sequencing Center for Infectious Disease"/>
            <person name="Wu L."/>
            <person name="Ma J."/>
        </authorList>
    </citation>
    <scope>NUCLEOTIDE SEQUENCE [LARGE SCALE GENOMIC DNA]</scope>
    <source>
        <strain evidence="3">CGMCC 1.12479</strain>
    </source>
</reference>
<keyword evidence="1" id="KW-0812">Transmembrane</keyword>
<keyword evidence="1" id="KW-0472">Membrane</keyword>
<dbReference type="Proteomes" id="UP000635885">
    <property type="component" value="Unassembled WGS sequence"/>
</dbReference>
<dbReference type="EMBL" id="BMFD01000004">
    <property type="protein sequence ID" value="GGC36180.1"/>
    <property type="molecule type" value="Genomic_DNA"/>
</dbReference>
<keyword evidence="3" id="KW-1185">Reference proteome</keyword>
<feature type="transmembrane region" description="Helical" evidence="1">
    <location>
        <begin position="6"/>
        <end position="22"/>
    </location>
</feature>
<evidence type="ECO:0000313" key="3">
    <source>
        <dbReference type="Proteomes" id="UP000635885"/>
    </source>
</evidence>
<feature type="transmembrane region" description="Helical" evidence="1">
    <location>
        <begin position="42"/>
        <end position="61"/>
    </location>
</feature>
<sequence>MNIFEMLFGIGLISISIIIFIIQIREKAYTRKKFNTGNVNIYYSGVVAFLAGMYFLINSFYV</sequence>
<protein>
    <submittedName>
        <fullName evidence="2">Uncharacterized protein</fullName>
    </submittedName>
</protein>
<name>A0ABQ1M8B3_9BACT</name>
<keyword evidence="1" id="KW-1133">Transmembrane helix</keyword>
<organism evidence="2 3">
    <name type="scientific">Belliella aquatica</name>
    <dbReference type="NCBI Taxonomy" id="1323734"/>
    <lineage>
        <taxon>Bacteria</taxon>
        <taxon>Pseudomonadati</taxon>
        <taxon>Bacteroidota</taxon>
        <taxon>Cytophagia</taxon>
        <taxon>Cytophagales</taxon>
        <taxon>Cyclobacteriaceae</taxon>
        <taxon>Belliella</taxon>
    </lineage>
</organism>
<evidence type="ECO:0000256" key="1">
    <source>
        <dbReference type="SAM" id="Phobius"/>
    </source>
</evidence>
<gene>
    <name evidence="2" type="ORF">GCM10010993_13830</name>
</gene>